<dbReference type="PROSITE" id="PS00108">
    <property type="entry name" value="PROTEIN_KINASE_ST"/>
    <property type="match status" value="1"/>
</dbReference>
<gene>
    <name evidence="7" type="ORF">S03H2_15993</name>
</gene>
<dbReference type="SUPFAM" id="SSF56112">
    <property type="entry name" value="Protein kinase-like (PK-like)"/>
    <property type="match status" value="1"/>
</dbReference>
<reference evidence="7" key="1">
    <citation type="journal article" date="2014" name="Front. Microbiol.">
        <title>High frequency of phylogenetically diverse reductive dehalogenase-homologous genes in deep subseafloor sedimentary metagenomes.</title>
        <authorList>
            <person name="Kawai M."/>
            <person name="Futagami T."/>
            <person name="Toyoda A."/>
            <person name="Takaki Y."/>
            <person name="Nishi S."/>
            <person name="Hori S."/>
            <person name="Arai W."/>
            <person name="Tsubouchi T."/>
            <person name="Morono Y."/>
            <person name="Uchiyama I."/>
            <person name="Ito T."/>
            <person name="Fujiyama A."/>
            <person name="Inagaki F."/>
            <person name="Takami H."/>
        </authorList>
    </citation>
    <scope>NUCLEOTIDE SEQUENCE</scope>
    <source>
        <strain evidence="7">Expedition CK06-06</strain>
    </source>
</reference>
<dbReference type="GO" id="GO:0004674">
    <property type="term" value="F:protein serine/threonine kinase activity"/>
    <property type="evidence" value="ECO:0007669"/>
    <property type="project" value="TreeGrafter"/>
</dbReference>
<keyword evidence="5" id="KW-0812">Transmembrane</keyword>
<evidence type="ECO:0000313" key="7">
    <source>
        <dbReference type="EMBL" id="GAH37407.1"/>
    </source>
</evidence>
<dbReference type="InterPro" id="IPR011009">
    <property type="entry name" value="Kinase-like_dom_sf"/>
</dbReference>
<evidence type="ECO:0000256" key="1">
    <source>
        <dbReference type="ARBA" id="ARBA00022679"/>
    </source>
</evidence>
<dbReference type="InterPro" id="IPR000719">
    <property type="entry name" value="Prot_kinase_dom"/>
</dbReference>
<keyword evidence="2" id="KW-0547">Nucleotide-binding</keyword>
<keyword evidence="1" id="KW-0808">Transferase</keyword>
<keyword evidence="4" id="KW-0067">ATP-binding</keyword>
<accession>X1EXU7</accession>
<dbReference type="Gene3D" id="1.10.510.10">
    <property type="entry name" value="Transferase(Phosphotransferase) domain 1"/>
    <property type="match status" value="1"/>
</dbReference>
<feature type="non-terminal residue" evidence="7">
    <location>
        <position position="1"/>
    </location>
</feature>
<dbReference type="SMART" id="SM00220">
    <property type="entry name" value="S_TKc"/>
    <property type="match status" value="1"/>
</dbReference>
<feature type="transmembrane region" description="Helical" evidence="5">
    <location>
        <begin position="278"/>
        <end position="299"/>
    </location>
</feature>
<keyword evidence="3" id="KW-0418">Kinase</keyword>
<comment type="caution">
    <text evidence="7">The sequence shown here is derived from an EMBL/GenBank/DDBJ whole genome shotgun (WGS) entry which is preliminary data.</text>
</comment>
<evidence type="ECO:0000256" key="4">
    <source>
        <dbReference type="ARBA" id="ARBA00022840"/>
    </source>
</evidence>
<dbReference type="Pfam" id="PF00069">
    <property type="entry name" value="Pkinase"/>
    <property type="match status" value="1"/>
</dbReference>
<dbReference type="AlphaFoldDB" id="X1EXU7"/>
<protein>
    <recommendedName>
        <fullName evidence="6">Protein kinase domain-containing protein</fullName>
    </recommendedName>
</protein>
<keyword evidence="5" id="KW-1133">Transmembrane helix</keyword>
<evidence type="ECO:0000256" key="5">
    <source>
        <dbReference type="SAM" id="Phobius"/>
    </source>
</evidence>
<evidence type="ECO:0000256" key="2">
    <source>
        <dbReference type="ARBA" id="ARBA00022741"/>
    </source>
</evidence>
<dbReference type="CDD" id="cd14014">
    <property type="entry name" value="STKc_PknB_like"/>
    <property type="match status" value="1"/>
</dbReference>
<proteinExistence type="predicted"/>
<sequence length="378" mass="40636">RDDGEFEQRVAIKQVAYPTPGLVQRFRQERQILARLEHPNIARLIDGGVDAQGAPYLAMEYVDGVPITVYAEEHGLGLRARLQLFAEVCDAVQFAHRNLIVHRDLKPSNIFVAADAMPKLLDFGIAKVLDAAANDATAMRLLTPDYAAPEQIAGSTITTATDVYALGVVLHELLTGRRPKRANTGEVAANGVAVPGDAQPPSQCVDTSIAAGRTRRKLLRGDLDRIVLTALAVQPERRYSSAEALAADLRRYLDGRTVAAQGAGAAYRARKFVARNRVAVAAAAVAVVTLIVTTLWSLYQARVAYEQARAAAEQREAAQMQAGRNAAMTDFLLKLVGSSNTPSASASDLLRQASDHLLGDAQMPPERRAAMIGVLADV</sequence>
<evidence type="ECO:0000259" key="6">
    <source>
        <dbReference type="PROSITE" id="PS50011"/>
    </source>
</evidence>
<dbReference type="EMBL" id="BARU01008147">
    <property type="protein sequence ID" value="GAH37407.1"/>
    <property type="molecule type" value="Genomic_DNA"/>
</dbReference>
<dbReference type="GO" id="GO:0005524">
    <property type="term" value="F:ATP binding"/>
    <property type="evidence" value="ECO:0007669"/>
    <property type="project" value="UniProtKB-KW"/>
</dbReference>
<dbReference type="Gene3D" id="3.30.200.20">
    <property type="entry name" value="Phosphorylase Kinase, domain 1"/>
    <property type="match status" value="1"/>
</dbReference>
<feature type="non-terminal residue" evidence="7">
    <location>
        <position position="378"/>
    </location>
</feature>
<keyword evidence="5" id="KW-0472">Membrane</keyword>
<dbReference type="InterPro" id="IPR008271">
    <property type="entry name" value="Ser/Thr_kinase_AS"/>
</dbReference>
<dbReference type="PANTHER" id="PTHR43289">
    <property type="entry name" value="MITOGEN-ACTIVATED PROTEIN KINASE KINASE KINASE 20-RELATED"/>
    <property type="match status" value="1"/>
</dbReference>
<name>X1EXU7_9ZZZZ</name>
<evidence type="ECO:0000256" key="3">
    <source>
        <dbReference type="ARBA" id="ARBA00022777"/>
    </source>
</evidence>
<feature type="domain" description="Protein kinase" evidence="6">
    <location>
        <begin position="1"/>
        <end position="253"/>
    </location>
</feature>
<organism evidence="7">
    <name type="scientific">marine sediment metagenome</name>
    <dbReference type="NCBI Taxonomy" id="412755"/>
    <lineage>
        <taxon>unclassified sequences</taxon>
        <taxon>metagenomes</taxon>
        <taxon>ecological metagenomes</taxon>
    </lineage>
</organism>
<dbReference type="PROSITE" id="PS50011">
    <property type="entry name" value="PROTEIN_KINASE_DOM"/>
    <property type="match status" value="1"/>
</dbReference>
<dbReference type="PANTHER" id="PTHR43289:SF34">
    <property type="entry name" value="SERINE_THREONINE-PROTEIN KINASE YBDM-RELATED"/>
    <property type="match status" value="1"/>
</dbReference>